<name>A0ABD3Q3K0_9STRA</name>
<gene>
    <name evidence="4" type="ORF">HJC23_008002</name>
</gene>
<sequence length="459" mass="52401">MRLYDGTSIVLAIICICARLIAALAFVRAPPTRQSFLKELFIPRLGRVAAGSWAATASPADNIDIIIDKLRRVARGNADERIAEELIVVLGEYRKELTQSIIAAPLNRLALLLERQLLIIRHPALAERILQPNSFVLPTDQWFYRYLNLSASDAAQIVSRWPSSGKHIQSLGRHRLKQWFAFFLSKEVGLTDKQLRKIVISRPLLLSYKLSNVQATTNFFKEEVGLANAEYTSLVQSYPSVVTYSINKRLRPHVSFLQNEIGGGKDNWTAWRKVICSYPQFFSHSLEKTLIPKVNFLCDKTGNSLCLKRSELSQVVAKFPPTLWLSEDNLKEKFDFLTNSLDLTARELREIIVTYPQLLGLSLEHNLRPKMAFLLASNAEETNGIGYGGLSKRELKGFVLYQPALLAYSLEGRLKPRIRLMQENNISFCYCPKNIMSYTDKKFATWYVFYFLIFYVSMV</sequence>
<feature type="transmembrane region" description="Helical" evidence="3">
    <location>
        <begin position="6"/>
        <end position="27"/>
    </location>
</feature>
<accession>A0ABD3Q3K0</accession>
<dbReference type="InterPro" id="IPR038538">
    <property type="entry name" value="MTERF_sf"/>
</dbReference>
<dbReference type="SMART" id="SM00733">
    <property type="entry name" value="Mterf"/>
    <property type="match status" value="6"/>
</dbReference>
<evidence type="ECO:0000256" key="2">
    <source>
        <dbReference type="ARBA" id="ARBA00022946"/>
    </source>
</evidence>
<reference evidence="4 5" key="1">
    <citation type="journal article" date="2020" name="G3 (Bethesda)">
        <title>Improved Reference Genome for Cyclotella cryptica CCMP332, a Model for Cell Wall Morphogenesis, Salinity Adaptation, and Lipid Production in Diatoms (Bacillariophyta).</title>
        <authorList>
            <person name="Roberts W.R."/>
            <person name="Downey K.M."/>
            <person name="Ruck E.C."/>
            <person name="Traller J.C."/>
            <person name="Alverson A.J."/>
        </authorList>
    </citation>
    <scope>NUCLEOTIDE SEQUENCE [LARGE SCALE GENOMIC DNA]</scope>
    <source>
        <strain evidence="4 5">CCMP332</strain>
    </source>
</reference>
<keyword evidence="3" id="KW-1133">Transmembrane helix</keyword>
<dbReference type="PANTHER" id="PTHR13068:SF151">
    <property type="entry name" value="TRANSCRIPTION TERMINATION FACTOR MTERF9, CHLOROPLASTIC"/>
    <property type="match status" value="1"/>
</dbReference>
<evidence type="ECO:0000313" key="5">
    <source>
        <dbReference type="Proteomes" id="UP001516023"/>
    </source>
</evidence>
<dbReference type="Proteomes" id="UP001516023">
    <property type="component" value="Unassembled WGS sequence"/>
</dbReference>
<dbReference type="EMBL" id="JABMIG020000079">
    <property type="protein sequence ID" value="KAL3794546.1"/>
    <property type="molecule type" value="Genomic_DNA"/>
</dbReference>
<dbReference type="Gene3D" id="1.25.70.10">
    <property type="entry name" value="Transcription termination factor 3, mitochondrial"/>
    <property type="match status" value="1"/>
</dbReference>
<protein>
    <submittedName>
        <fullName evidence="4">Uncharacterized protein</fullName>
    </submittedName>
</protein>
<dbReference type="InterPro" id="IPR003690">
    <property type="entry name" value="MTERF"/>
</dbReference>
<keyword evidence="3" id="KW-0812">Transmembrane</keyword>
<dbReference type="Pfam" id="PF02536">
    <property type="entry name" value="mTERF"/>
    <property type="match status" value="1"/>
</dbReference>
<keyword evidence="2" id="KW-0809">Transit peptide</keyword>
<organism evidence="4 5">
    <name type="scientific">Cyclotella cryptica</name>
    <dbReference type="NCBI Taxonomy" id="29204"/>
    <lineage>
        <taxon>Eukaryota</taxon>
        <taxon>Sar</taxon>
        <taxon>Stramenopiles</taxon>
        <taxon>Ochrophyta</taxon>
        <taxon>Bacillariophyta</taxon>
        <taxon>Coscinodiscophyceae</taxon>
        <taxon>Thalassiosirophycidae</taxon>
        <taxon>Stephanodiscales</taxon>
        <taxon>Stephanodiscaceae</taxon>
        <taxon>Cyclotella</taxon>
    </lineage>
</organism>
<comment type="similarity">
    <text evidence="1">Belongs to the mTERF family.</text>
</comment>
<evidence type="ECO:0000256" key="1">
    <source>
        <dbReference type="ARBA" id="ARBA00007692"/>
    </source>
</evidence>
<evidence type="ECO:0000313" key="4">
    <source>
        <dbReference type="EMBL" id="KAL3794546.1"/>
    </source>
</evidence>
<keyword evidence="5" id="KW-1185">Reference proteome</keyword>
<comment type="caution">
    <text evidence="4">The sequence shown here is derived from an EMBL/GenBank/DDBJ whole genome shotgun (WGS) entry which is preliminary data.</text>
</comment>
<evidence type="ECO:0000256" key="3">
    <source>
        <dbReference type="SAM" id="Phobius"/>
    </source>
</evidence>
<dbReference type="AlphaFoldDB" id="A0ABD3Q3K0"/>
<proteinExistence type="inferred from homology"/>
<dbReference type="PANTHER" id="PTHR13068">
    <property type="entry name" value="CGI-12 PROTEIN-RELATED"/>
    <property type="match status" value="1"/>
</dbReference>
<keyword evidence="3" id="KW-0472">Membrane</keyword>